<keyword evidence="7" id="KW-1185">Reference proteome</keyword>
<organism evidence="6 7">
    <name type="scientific">Actomonas aquatica</name>
    <dbReference type="NCBI Taxonomy" id="2866162"/>
    <lineage>
        <taxon>Bacteria</taxon>
        <taxon>Pseudomonadati</taxon>
        <taxon>Verrucomicrobiota</taxon>
        <taxon>Opitutia</taxon>
        <taxon>Opitutales</taxon>
        <taxon>Opitutaceae</taxon>
        <taxon>Actomonas</taxon>
    </lineage>
</organism>
<sequence>MGELVRAVPARARVFEKLRIDYCCGGKKPLAEACAQRGLDAATVLTMLEAIELGEAGVVNADALSIGELCEHIERSHHDYLRQELPRLDFMTRKVAAVHGAEEPRLMEIRQVFEGFAAEIVHHTHDEEQVVFPRLRAIESPEGAGVTPDELRGIFAQLEEEHDGAGAALEKFRALTDDFTPPEWACNTFRALYDSLHQLERDMHQHVHKENNVLFPRALAALGN</sequence>
<evidence type="ECO:0000259" key="5">
    <source>
        <dbReference type="Pfam" id="PF01814"/>
    </source>
</evidence>
<evidence type="ECO:0000256" key="1">
    <source>
        <dbReference type="ARBA" id="ARBA00004496"/>
    </source>
</evidence>
<name>A0ABZ1C4B6_9BACT</name>
<keyword evidence="2" id="KW-0963">Cytoplasm</keyword>
<gene>
    <name evidence="6" type="primary">ric</name>
    <name evidence="6" type="ORF">K1X11_017250</name>
</gene>
<dbReference type="EMBL" id="CP139781">
    <property type="protein sequence ID" value="WRQ86561.1"/>
    <property type="molecule type" value="Genomic_DNA"/>
</dbReference>
<feature type="domain" description="Hemerythrin-like" evidence="5">
    <location>
        <begin position="75"/>
        <end position="218"/>
    </location>
</feature>
<evidence type="ECO:0000313" key="6">
    <source>
        <dbReference type="EMBL" id="WRQ86561.1"/>
    </source>
</evidence>
<dbReference type="NCBIfam" id="TIGR03652">
    <property type="entry name" value="FeS_repair_RIC"/>
    <property type="match status" value="1"/>
</dbReference>
<dbReference type="Pfam" id="PF01814">
    <property type="entry name" value="Hemerythrin"/>
    <property type="match status" value="1"/>
</dbReference>
<keyword evidence="4" id="KW-0408">Iron</keyword>
<evidence type="ECO:0000256" key="4">
    <source>
        <dbReference type="ARBA" id="ARBA00023004"/>
    </source>
</evidence>
<dbReference type="InterPro" id="IPR012312">
    <property type="entry name" value="Hemerythrin-like"/>
</dbReference>
<proteinExistence type="predicted"/>
<dbReference type="RefSeq" id="WP_221033022.1">
    <property type="nucleotide sequence ID" value="NZ_CP139781.1"/>
</dbReference>
<dbReference type="Gene3D" id="1.20.120.520">
    <property type="entry name" value="nmb1532 protein domain like"/>
    <property type="match status" value="1"/>
</dbReference>
<dbReference type="PANTHER" id="PTHR36438">
    <property type="entry name" value="IRON-SULFUR CLUSTER REPAIR PROTEIN YTFE"/>
    <property type="match status" value="1"/>
</dbReference>
<dbReference type="Pfam" id="PF04405">
    <property type="entry name" value="ScdA_N"/>
    <property type="match status" value="1"/>
</dbReference>
<dbReference type="CDD" id="cd12108">
    <property type="entry name" value="Hr-like"/>
    <property type="match status" value="1"/>
</dbReference>
<keyword evidence="3" id="KW-0479">Metal-binding</keyword>
<evidence type="ECO:0000313" key="7">
    <source>
        <dbReference type="Proteomes" id="UP000738431"/>
    </source>
</evidence>
<evidence type="ECO:0000256" key="3">
    <source>
        <dbReference type="ARBA" id="ARBA00022723"/>
    </source>
</evidence>
<evidence type="ECO:0000256" key="2">
    <source>
        <dbReference type="ARBA" id="ARBA00022490"/>
    </source>
</evidence>
<reference evidence="6 7" key="1">
    <citation type="submission" date="2023-12" db="EMBL/GenBank/DDBJ databases">
        <title>Description of an unclassified Opitutus bacterium of Verrucomicrobiota.</title>
        <authorList>
            <person name="Zhang D.-F."/>
        </authorList>
    </citation>
    <scope>NUCLEOTIDE SEQUENCE [LARGE SCALE GENOMIC DNA]</scope>
    <source>
        <strain evidence="6 7">WL0086</strain>
    </source>
</reference>
<dbReference type="InterPro" id="IPR019903">
    <property type="entry name" value="RIC_family"/>
</dbReference>
<comment type="subcellular location">
    <subcellularLocation>
        <location evidence="1">Cytoplasm</location>
    </subcellularLocation>
</comment>
<dbReference type="PANTHER" id="PTHR36438:SF1">
    <property type="entry name" value="IRON-SULFUR CLUSTER REPAIR PROTEIN YTFE"/>
    <property type="match status" value="1"/>
</dbReference>
<accession>A0ABZ1C4B6</accession>
<protein>
    <submittedName>
        <fullName evidence="6">Iron-sulfur cluster repair di-iron protein</fullName>
    </submittedName>
</protein>
<dbReference type="Proteomes" id="UP000738431">
    <property type="component" value="Chromosome"/>
</dbReference>